<gene>
    <name evidence="5" type="ORF">EHS13_32275</name>
</gene>
<dbReference type="EMBL" id="CP034235">
    <property type="protein sequence ID" value="QGQ99221.1"/>
    <property type="molecule type" value="Genomic_DNA"/>
</dbReference>
<dbReference type="Proteomes" id="UP000426246">
    <property type="component" value="Chromosome"/>
</dbReference>
<dbReference type="AlphaFoldDB" id="A0A6B8RS27"/>
<dbReference type="InterPro" id="IPR004090">
    <property type="entry name" value="Chemotax_Me-accpt_rcpt"/>
</dbReference>
<proteinExistence type="inferred from homology"/>
<dbReference type="GO" id="GO:0007165">
    <property type="term" value="P:signal transduction"/>
    <property type="evidence" value="ECO:0007669"/>
    <property type="project" value="UniProtKB-KW"/>
</dbReference>
<name>A0A6B8RS27_9BACL</name>
<dbReference type="SUPFAM" id="SSF58104">
    <property type="entry name" value="Methyl-accepting chemotaxis protein (MCP) signaling domain"/>
    <property type="match status" value="1"/>
</dbReference>
<dbReference type="GO" id="GO:0006935">
    <property type="term" value="P:chemotaxis"/>
    <property type="evidence" value="ECO:0007669"/>
    <property type="project" value="InterPro"/>
</dbReference>
<evidence type="ECO:0000259" key="4">
    <source>
        <dbReference type="PROSITE" id="PS50111"/>
    </source>
</evidence>
<dbReference type="InterPro" id="IPR004089">
    <property type="entry name" value="MCPsignal_dom"/>
</dbReference>
<dbReference type="GO" id="GO:0016020">
    <property type="term" value="C:membrane"/>
    <property type="evidence" value="ECO:0007669"/>
    <property type="project" value="InterPro"/>
</dbReference>
<comment type="similarity">
    <text evidence="2">Belongs to the methyl-accepting chemotaxis (MCP) protein family.</text>
</comment>
<protein>
    <recommendedName>
        <fullName evidence="4">Methyl-accepting transducer domain-containing protein</fullName>
    </recommendedName>
</protein>
<evidence type="ECO:0000256" key="1">
    <source>
        <dbReference type="ARBA" id="ARBA00023224"/>
    </source>
</evidence>
<dbReference type="GO" id="GO:0004888">
    <property type="term" value="F:transmembrane signaling receptor activity"/>
    <property type="evidence" value="ECO:0007669"/>
    <property type="project" value="InterPro"/>
</dbReference>
<dbReference type="SMART" id="SM00283">
    <property type="entry name" value="MA"/>
    <property type="match status" value="1"/>
</dbReference>
<sequence length="271" mass="28436">MTHNLRSLIGGILSSSQSVADASQQIFSSTDEIAHGSISQAEASQTMAELFKELTSAIQSLARSAEEAAHLSEATVDIAKQGGSVVTNSLVGMNEVSQHMTLLEQDSEKIVAIVEVINDIAEQTNLLALNAAIEAARAEEQGRGFAVVADEVRKLAKRSANATKEIALIIKIMQNNTAKSTIAVTLGVEQSQEASKAFALILTKVHDTANKVTEIAAANEEQSAQASDVLSAIESIAAYSEQGAASAQETASTSQISAKLADELKQSVSRI</sequence>
<feature type="domain" description="Methyl-accepting transducer" evidence="4">
    <location>
        <begin position="15"/>
        <end position="251"/>
    </location>
</feature>
<evidence type="ECO:0000256" key="2">
    <source>
        <dbReference type="ARBA" id="ARBA00029447"/>
    </source>
</evidence>
<evidence type="ECO:0000313" key="6">
    <source>
        <dbReference type="Proteomes" id="UP000426246"/>
    </source>
</evidence>
<keyword evidence="6" id="KW-1185">Reference proteome</keyword>
<keyword evidence="1 3" id="KW-0807">Transducer</keyword>
<dbReference type="PRINTS" id="PR00260">
    <property type="entry name" value="CHEMTRNSDUCR"/>
</dbReference>
<dbReference type="PANTHER" id="PTHR32089:SF112">
    <property type="entry name" value="LYSOZYME-LIKE PROTEIN-RELATED"/>
    <property type="match status" value="1"/>
</dbReference>
<dbReference type="Gene3D" id="1.10.287.950">
    <property type="entry name" value="Methyl-accepting chemotaxis protein"/>
    <property type="match status" value="1"/>
</dbReference>
<accession>A0A6B8RS27</accession>
<dbReference type="RefSeq" id="WP_155704330.1">
    <property type="nucleotide sequence ID" value="NZ_CP034235.1"/>
</dbReference>
<dbReference type="KEGG" id="ppsc:EHS13_32275"/>
<reference evidence="6" key="1">
    <citation type="submission" date="2018-11" db="EMBL/GenBank/DDBJ databases">
        <title>Complete genome sequence of Paenibacillus sp. ML311-T8.</title>
        <authorList>
            <person name="Nam Y.-D."/>
            <person name="Kang J."/>
            <person name="Chung W.-H."/>
            <person name="Park Y.S."/>
        </authorList>
    </citation>
    <scope>NUCLEOTIDE SEQUENCE [LARGE SCALE GENOMIC DNA]</scope>
    <source>
        <strain evidence="6">ML311-T8</strain>
    </source>
</reference>
<organism evidence="5 6">
    <name type="scientific">Paenibacillus psychroresistens</name>
    <dbReference type="NCBI Taxonomy" id="1778678"/>
    <lineage>
        <taxon>Bacteria</taxon>
        <taxon>Bacillati</taxon>
        <taxon>Bacillota</taxon>
        <taxon>Bacilli</taxon>
        <taxon>Bacillales</taxon>
        <taxon>Paenibacillaceae</taxon>
        <taxon>Paenibacillus</taxon>
    </lineage>
</organism>
<evidence type="ECO:0000256" key="3">
    <source>
        <dbReference type="PROSITE-ProRule" id="PRU00284"/>
    </source>
</evidence>
<dbReference type="PANTHER" id="PTHR32089">
    <property type="entry name" value="METHYL-ACCEPTING CHEMOTAXIS PROTEIN MCPB"/>
    <property type="match status" value="1"/>
</dbReference>
<dbReference type="Pfam" id="PF00015">
    <property type="entry name" value="MCPsignal"/>
    <property type="match status" value="1"/>
</dbReference>
<dbReference type="PROSITE" id="PS50111">
    <property type="entry name" value="CHEMOTAXIS_TRANSDUC_2"/>
    <property type="match status" value="1"/>
</dbReference>
<dbReference type="OrthoDB" id="358716at2"/>
<evidence type="ECO:0000313" key="5">
    <source>
        <dbReference type="EMBL" id="QGQ99221.1"/>
    </source>
</evidence>